<comment type="caution">
    <text evidence="2">The sequence shown here is derived from an EMBL/GenBank/DDBJ whole genome shotgun (WGS) entry which is preliminary data.</text>
</comment>
<dbReference type="Proteomes" id="UP001152607">
    <property type="component" value="Unassembled WGS sequence"/>
</dbReference>
<keyword evidence="3" id="KW-1185">Reference proteome</keyword>
<evidence type="ECO:0000313" key="2">
    <source>
        <dbReference type="EMBL" id="CAI6341922.1"/>
    </source>
</evidence>
<organism evidence="2 3">
    <name type="scientific">Periconia digitata</name>
    <dbReference type="NCBI Taxonomy" id="1303443"/>
    <lineage>
        <taxon>Eukaryota</taxon>
        <taxon>Fungi</taxon>
        <taxon>Dikarya</taxon>
        <taxon>Ascomycota</taxon>
        <taxon>Pezizomycotina</taxon>
        <taxon>Dothideomycetes</taxon>
        <taxon>Pleosporomycetidae</taxon>
        <taxon>Pleosporales</taxon>
        <taxon>Massarineae</taxon>
        <taxon>Periconiaceae</taxon>
        <taxon>Periconia</taxon>
    </lineage>
</organism>
<dbReference type="EMBL" id="CAOQHR010000012">
    <property type="protein sequence ID" value="CAI6341922.1"/>
    <property type="molecule type" value="Genomic_DNA"/>
</dbReference>
<evidence type="ECO:0000256" key="1">
    <source>
        <dbReference type="SAM" id="MobiDB-lite"/>
    </source>
</evidence>
<accession>A0A9W4UVH4</accession>
<reference evidence="2" key="1">
    <citation type="submission" date="2023-01" db="EMBL/GenBank/DDBJ databases">
        <authorList>
            <person name="Van Ghelder C."/>
            <person name="Rancurel C."/>
        </authorList>
    </citation>
    <scope>NUCLEOTIDE SEQUENCE</scope>
    <source>
        <strain evidence="2">CNCM I-4278</strain>
    </source>
</reference>
<sequence>MKNNIQAIIYATSDAPRTLRGSSPVDTDVRPARRLGPKPPTKAPIKPFQEPKKLPRALVKPSLWARHYAQCRSNQPRALHKTLAPRREEELAKAVVFFLSRRVGMVEKLGLGSPD</sequence>
<feature type="region of interest" description="Disordered" evidence="1">
    <location>
        <begin position="16"/>
        <end position="52"/>
    </location>
</feature>
<evidence type="ECO:0000313" key="3">
    <source>
        <dbReference type="Proteomes" id="UP001152607"/>
    </source>
</evidence>
<dbReference type="AlphaFoldDB" id="A0A9W4UVH4"/>
<name>A0A9W4UVH4_9PLEO</name>
<protein>
    <submittedName>
        <fullName evidence="2">Uncharacterized protein</fullName>
    </submittedName>
</protein>
<proteinExistence type="predicted"/>
<gene>
    <name evidence="2" type="ORF">PDIGIT_LOCUS15122</name>
</gene>